<name>A0A1E7KIA7_9ACTN</name>
<organism evidence="2 3">
    <name type="scientific">Streptomyces oceani</name>
    <dbReference type="NCBI Taxonomy" id="1075402"/>
    <lineage>
        <taxon>Bacteria</taxon>
        <taxon>Bacillati</taxon>
        <taxon>Actinomycetota</taxon>
        <taxon>Actinomycetes</taxon>
        <taxon>Kitasatosporales</taxon>
        <taxon>Streptomycetaceae</taxon>
        <taxon>Streptomyces</taxon>
    </lineage>
</organism>
<dbReference type="STRING" id="1075402.AN216_10530"/>
<comment type="caution">
    <text evidence="2">The sequence shown here is derived from an EMBL/GenBank/DDBJ whole genome shotgun (WGS) entry which is preliminary data.</text>
</comment>
<dbReference type="RefSeq" id="WP_070196376.1">
    <property type="nucleotide sequence ID" value="NZ_LJGU01000116.1"/>
</dbReference>
<dbReference type="Pfam" id="PF14155">
    <property type="entry name" value="DUF4307"/>
    <property type="match status" value="1"/>
</dbReference>
<dbReference type="OrthoDB" id="4324067at2"/>
<evidence type="ECO:0000313" key="2">
    <source>
        <dbReference type="EMBL" id="OEV03679.1"/>
    </source>
</evidence>
<keyword evidence="3" id="KW-1185">Reference proteome</keyword>
<evidence type="ECO:0000313" key="3">
    <source>
        <dbReference type="Proteomes" id="UP000176101"/>
    </source>
</evidence>
<dbReference type="Proteomes" id="UP000176101">
    <property type="component" value="Unassembled WGS sequence"/>
</dbReference>
<dbReference type="EMBL" id="LJGU01000116">
    <property type="protein sequence ID" value="OEV03679.1"/>
    <property type="molecule type" value="Genomic_DNA"/>
</dbReference>
<reference evidence="2 3" key="1">
    <citation type="journal article" date="2016" name="Front. Microbiol.">
        <title>Comparative Genomics Analysis of Streptomyces Species Reveals Their Adaptation to the Marine Environment and Their Diversity at the Genomic Level.</title>
        <authorList>
            <person name="Tian X."/>
            <person name="Zhang Z."/>
            <person name="Yang T."/>
            <person name="Chen M."/>
            <person name="Li J."/>
            <person name="Chen F."/>
            <person name="Yang J."/>
            <person name="Li W."/>
            <person name="Zhang B."/>
            <person name="Zhang Z."/>
            <person name="Wu J."/>
            <person name="Zhang C."/>
            <person name="Long L."/>
            <person name="Xiao J."/>
        </authorList>
    </citation>
    <scope>NUCLEOTIDE SEQUENCE [LARGE SCALE GENOMIC DNA]</scope>
    <source>
        <strain evidence="2 3">SCSIO 02100</strain>
    </source>
</reference>
<sequence>MYPVQQSPPEGRYGRSADARTDRRLKTLGLVLGAGLLAMVGWFGFSYVSGTDVSGELIKFQVVSEERVEAHLEVRKDADVEGVCTLRAMAEDDAEVARKDVRLDNGRERIDRVISMRTTGPAVNVELVSCATAN</sequence>
<evidence type="ECO:0000256" key="1">
    <source>
        <dbReference type="SAM" id="Phobius"/>
    </source>
</evidence>
<dbReference type="InterPro" id="IPR025443">
    <property type="entry name" value="DUF4307"/>
</dbReference>
<evidence type="ECO:0008006" key="4">
    <source>
        <dbReference type="Google" id="ProtNLM"/>
    </source>
</evidence>
<dbReference type="PATRIC" id="fig|1075402.3.peg.2940"/>
<gene>
    <name evidence="2" type="ORF">AN216_10530</name>
</gene>
<feature type="transmembrane region" description="Helical" evidence="1">
    <location>
        <begin position="28"/>
        <end position="48"/>
    </location>
</feature>
<keyword evidence="1" id="KW-0812">Transmembrane</keyword>
<keyword evidence="1" id="KW-1133">Transmembrane helix</keyword>
<protein>
    <recommendedName>
        <fullName evidence="4">DUF4307 domain-containing protein</fullName>
    </recommendedName>
</protein>
<proteinExistence type="predicted"/>
<accession>A0A1E7KIA7</accession>
<dbReference type="AlphaFoldDB" id="A0A1E7KIA7"/>
<keyword evidence="1" id="KW-0472">Membrane</keyword>